<evidence type="ECO:0000256" key="9">
    <source>
        <dbReference type="ARBA" id="ARBA00022741"/>
    </source>
</evidence>
<dbReference type="GO" id="GO:0005319">
    <property type="term" value="F:lipid transporter activity"/>
    <property type="evidence" value="ECO:0007669"/>
    <property type="project" value="TreeGrafter"/>
</dbReference>
<keyword evidence="22" id="KW-1185">Reference proteome</keyword>
<keyword evidence="17 19" id="KW-0472">Membrane</keyword>
<feature type="transmembrane region" description="Helical" evidence="19">
    <location>
        <begin position="798"/>
        <end position="821"/>
    </location>
</feature>
<accession>A0AAW0PWM6</accession>
<evidence type="ECO:0000256" key="7">
    <source>
        <dbReference type="ARBA" id="ARBA00022692"/>
    </source>
</evidence>
<dbReference type="CDD" id="cd03263">
    <property type="entry name" value="ABC_subfamily_A"/>
    <property type="match status" value="1"/>
</dbReference>
<comment type="similarity">
    <text evidence="5">Belongs to the cytochrome P450 family.</text>
</comment>
<evidence type="ECO:0000256" key="19">
    <source>
        <dbReference type="SAM" id="Phobius"/>
    </source>
</evidence>
<dbReference type="PANTHER" id="PTHR19229:SF98">
    <property type="entry name" value="PHOSPHOLIPID-TRANSPORTING ATPASE ABCA3"/>
    <property type="match status" value="1"/>
</dbReference>
<evidence type="ECO:0000256" key="15">
    <source>
        <dbReference type="ARBA" id="ARBA00023004"/>
    </source>
</evidence>
<dbReference type="SUPFAM" id="SSF52540">
    <property type="entry name" value="P-loop containing nucleoside triphosphate hydrolases"/>
    <property type="match status" value="2"/>
</dbReference>
<dbReference type="FunFam" id="3.40.50.300:FF:000327">
    <property type="entry name" value="ATP-binding cassette sub-family A member 3"/>
    <property type="match status" value="1"/>
</dbReference>
<dbReference type="GO" id="GO:0005524">
    <property type="term" value="F:ATP binding"/>
    <property type="evidence" value="ECO:0007669"/>
    <property type="project" value="UniProtKB-KW"/>
</dbReference>
<evidence type="ECO:0000256" key="8">
    <source>
        <dbReference type="ARBA" id="ARBA00022723"/>
    </source>
</evidence>
<dbReference type="InterPro" id="IPR026082">
    <property type="entry name" value="ABCA"/>
</dbReference>
<keyword evidence="11" id="KW-0067">ATP-binding</keyword>
<dbReference type="SMART" id="SM00382">
    <property type="entry name" value="AAA"/>
    <property type="match status" value="2"/>
</dbReference>
<protein>
    <recommendedName>
        <fullName evidence="20">ABC transporter domain-containing protein</fullName>
    </recommendedName>
</protein>
<evidence type="ECO:0000256" key="4">
    <source>
        <dbReference type="ARBA" id="ARBA00004406"/>
    </source>
</evidence>
<feature type="transmembrane region" description="Helical" evidence="19">
    <location>
        <begin position="237"/>
        <end position="257"/>
    </location>
</feature>
<dbReference type="PRINTS" id="PR00463">
    <property type="entry name" value="EP450I"/>
</dbReference>
<dbReference type="PRINTS" id="PR00385">
    <property type="entry name" value="P450"/>
</dbReference>
<keyword evidence="8 18" id="KW-0479">Metal-binding</keyword>
<dbReference type="InterPro" id="IPR013525">
    <property type="entry name" value="ABC2_TM"/>
</dbReference>
<evidence type="ECO:0000256" key="1">
    <source>
        <dbReference type="ARBA" id="ARBA00001971"/>
    </source>
</evidence>
<feature type="transmembrane region" description="Helical" evidence="19">
    <location>
        <begin position="841"/>
        <end position="864"/>
    </location>
</feature>
<gene>
    <name evidence="21" type="ORF">WMY93_003146</name>
</gene>
<reference evidence="22" key="1">
    <citation type="submission" date="2024-04" db="EMBL/GenBank/DDBJ databases">
        <title>Salinicola lusitanus LLJ914,a marine bacterium isolated from the Okinawa Trough.</title>
        <authorList>
            <person name="Li J."/>
        </authorList>
    </citation>
    <scope>NUCLEOTIDE SEQUENCE [LARGE SCALE GENOMIC DNA]</scope>
</reference>
<keyword evidence="14" id="KW-0560">Oxidoreductase</keyword>
<evidence type="ECO:0000256" key="16">
    <source>
        <dbReference type="ARBA" id="ARBA00023033"/>
    </source>
</evidence>
<comment type="subcellular location">
    <subcellularLocation>
        <location evidence="4">Endoplasmic reticulum membrane</location>
        <topology evidence="4">Peripheral membrane protein</topology>
    </subcellularLocation>
    <subcellularLocation>
        <location evidence="2">Membrane</location>
        <topology evidence="2">Multi-pass membrane protein</topology>
    </subcellularLocation>
    <subcellularLocation>
        <location evidence="3">Microsome membrane</location>
        <topology evidence="3">Peripheral membrane protein</topology>
    </subcellularLocation>
</comment>
<dbReference type="EMBL" id="JBBPFD010000002">
    <property type="protein sequence ID" value="KAK7939820.1"/>
    <property type="molecule type" value="Genomic_DNA"/>
</dbReference>
<dbReference type="PROSITE" id="PS00211">
    <property type="entry name" value="ABC_TRANSPORTER_1"/>
    <property type="match status" value="1"/>
</dbReference>
<dbReference type="GO" id="GO:0016887">
    <property type="term" value="F:ATP hydrolysis activity"/>
    <property type="evidence" value="ECO:0007669"/>
    <property type="project" value="InterPro"/>
</dbReference>
<dbReference type="InterPro" id="IPR001128">
    <property type="entry name" value="Cyt_P450"/>
</dbReference>
<evidence type="ECO:0000313" key="22">
    <source>
        <dbReference type="Proteomes" id="UP001460270"/>
    </source>
</evidence>
<evidence type="ECO:0000256" key="3">
    <source>
        <dbReference type="ARBA" id="ARBA00004174"/>
    </source>
</evidence>
<dbReference type="InterPro" id="IPR056264">
    <property type="entry name" value="R2_ABCA1-4-like"/>
</dbReference>
<feature type="binding site" description="axial binding residue" evidence="18">
    <location>
        <position position="1879"/>
    </location>
    <ligand>
        <name>heme</name>
        <dbReference type="ChEBI" id="CHEBI:30413"/>
    </ligand>
    <ligandPart>
        <name>Fe</name>
        <dbReference type="ChEBI" id="CHEBI:18248"/>
    </ligandPart>
</feature>
<dbReference type="Proteomes" id="UP001460270">
    <property type="component" value="Unassembled WGS sequence"/>
</dbReference>
<dbReference type="InterPro" id="IPR017871">
    <property type="entry name" value="ABC_transporter-like_CS"/>
</dbReference>
<feature type="transmembrane region" description="Helical" evidence="19">
    <location>
        <begin position="1003"/>
        <end position="1024"/>
    </location>
</feature>
<evidence type="ECO:0000256" key="6">
    <source>
        <dbReference type="ARBA" id="ARBA00022617"/>
    </source>
</evidence>
<keyword evidence="7 19" id="KW-0812">Transmembrane</keyword>
<feature type="transmembrane region" description="Helical" evidence="19">
    <location>
        <begin position="318"/>
        <end position="347"/>
    </location>
</feature>
<dbReference type="Pfam" id="PF00005">
    <property type="entry name" value="ABC_tran"/>
    <property type="match status" value="2"/>
</dbReference>
<proteinExistence type="inferred from homology"/>
<dbReference type="GO" id="GO:0004497">
    <property type="term" value="F:monooxygenase activity"/>
    <property type="evidence" value="ECO:0007669"/>
    <property type="project" value="UniProtKB-KW"/>
</dbReference>
<feature type="transmembrane region" description="Helical" evidence="19">
    <location>
        <begin position="21"/>
        <end position="42"/>
    </location>
</feature>
<keyword evidence="12" id="KW-0492">Microsome</keyword>
<evidence type="ECO:0000256" key="17">
    <source>
        <dbReference type="ARBA" id="ARBA00023136"/>
    </source>
</evidence>
<keyword evidence="16" id="KW-0503">Monooxygenase</keyword>
<dbReference type="InterPro" id="IPR036396">
    <property type="entry name" value="Cyt_P450_sf"/>
</dbReference>
<dbReference type="Pfam" id="PF00067">
    <property type="entry name" value="p450"/>
    <property type="match status" value="2"/>
</dbReference>
<evidence type="ECO:0000256" key="2">
    <source>
        <dbReference type="ARBA" id="ARBA00004141"/>
    </source>
</evidence>
<keyword evidence="6 18" id="KW-0349">Heme</keyword>
<feature type="domain" description="ABC transporter" evidence="20">
    <location>
        <begin position="383"/>
        <end position="583"/>
    </location>
</feature>
<evidence type="ECO:0000256" key="11">
    <source>
        <dbReference type="ARBA" id="ARBA00022840"/>
    </source>
</evidence>
<organism evidence="21 22">
    <name type="scientific">Mugilogobius chulae</name>
    <name type="common">yellowstripe goby</name>
    <dbReference type="NCBI Taxonomy" id="88201"/>
    <lineage>
        <taxon>Eukaryota</taxon>
        <taxon>Metazoa</taxon>
        <taxon>Chordata</taxon>
        <taxon>Craniata</taxon>
        <taxon>Vertebrata</taxon>
        <taxon>Euteleostomi</taxon>
        <taxon>Actinopterygii</taxon>
        <taxon>Neopterygii</taxon>
        <taxon>Teleostei</taxon>
        <taxon>Neoteleostei</taxon>
        <taxon>Acanthomorphata</taxon>
        <taxon>Gobiaria</taxon>
        <taxon>Gobiiformes</taxon>
        <taxon>Gobioidei</taxon>
        <taxon>Gobiidae</taxon>
        <taxon>Gobionellinae</taxon>
        <taxon>Mugilogobius</taxon>
    </lineage>
</organism>
<name>A0AAW0PWM6_9GOBI</name>
<evidence type="ECO:0000256" key="13">
    <source>
        <dbReference type="ARBA" id="ARBA00022989"/>
    </source>
</evidence>
<comment type="cofactor">
    <cofactor evidence="1 18">
        <name>heme</name>
        <dbReference type="ChEBI" id="CHEBI:30413"/>
    </cofactor>
</comment>
<dbReference type="GO" id="GO:0140359">
    <property type="term" value="F:ABC-type transporter activity"/>
    <property type="evidence" value="ECO:0007669"/>
    <property type="project" value="InterPro"/>
</dbReference>
<dbReference type="Pfam" id="PF12698">
    <property type="entry name" value="ABC2_membrane_3"/>
    <property type="match status" value="2"/>
</dbReference>
<feature type="domain" description="ABC transporter" evidence="20">
    <location>
        <begin position="1083"/>
        <end position="1316"/>
    </location>
</feature>
<dbReference type="PROSITE" id="PS50893">
    <property type="entry name" value="ABC_TRANSPORTER_2"/>
    <property type="match status" value="2"/>
</dbReference>
<dbReference type="GO" id="GO:0016705">
    <property type="term" value="F:oxidoreductase activity, acting on paired donors, with incorporation or reduction of molecular oxygen"/>
    <property type="evidence" value="ECO:0007669"/>
    <property type="project" value="InterPro"/>
</dbReference>
<dbReference type="FunFam" id="1.10.630.10:FF:000238">
    <property type="entry name" value="Cytochrome P450 2A6"/>
    <property type="match status" value="2"/>
</dbReference>
<sequence>MAIIRQLGLLVWKNHLQQKRKILVTVIELLLPLLFSGILIGLRQRVPSTTYPNATIYAPFKVNSLPVTWLRLMQLAYVPRNSSVVRKMADDVSRGFDTEDQFEEYVRNDPQSHLILAAVVFHHPFQDNNDPLPIKVNYSIRFSYTPRLAPVPEQMELNPNSDLDWHTRSLFPLFQLPGPREQYSVKGGTPGYYREGYLAVQHAVDRAIMRYHSGEAANNLLKKTTVIMSRFPYPNQLPLLLVLSFTYSAVNLVRFVVQEKERKLKEYMRMMGLSNWLHWTAWFLMFFLFFSISVLFVTILLCIQVTSNGAVLTYSDPSLVFVFLLTFTAATINFSFLISAFFSRAFLLEGYPMLNEKEEDEDSEKALKGEFVEQEPGGLVAGIKIKRLVKEFKVGNKTRKAVRDLTLNMFEGQITVLLGHNGAGKTTTLSMLTGLFPPTSGRAYISGYDICQDMALIRQSLGLCPQHDVLFDDLTVKEHLLFYAQNKEHARAKTLSGGMKRKLSIGIALIGDSKLLFAELEMNREELGIASYGASVTTMEEVFLRVGKLVDSSLDIQAIQLPALQYQHERRSHDWTSDDASSISGMTDVTDFTDSGTLISEDGSNIKLNTGVKLHIQQFYAMFLKRALYSFRNWKVMVAQFLVPLIFTVLALVVARTLPGSQDSPALNLALSHYGPTKVPVAVPTHSGPLAEALAKTYSSQLPDQLAKLVNITAEGGVFNEKCVVGASFEHKTGEDVATAYFNNQGYHTPATALMLLDNALFKHVAGLNASIQTHNFPMPRNMSEIAKSELREGQTSFAIAINLMYGMASLSSTFALLLVTESAIKSKHVQKVSGVYLSNFWFSALLWDLINFLLPCFLILVIFKCFGVKAFTEHYHLVDVLLILLLYGWAIVPLMYLLSFFFSTPASAYTRLTIFNVITGTATFLTVTILNIPQLQLRHLSKILSKVFLIFPNYCLGMTFNDFYRNYEFMTFCTSNTRCHDLCEALNITYQANYFSMSSPGIGQYLVALSLQGLVFVLLLFVIELQFVKTLHRLITSFFTRRRKFPILVDAALFPEDSDVAEERKRVFDCQPVLESMMGSPLILQELSKVYSSGGNLLAVDRLSLAVGKGECFGLLGFNGAGKTTTFKMLTGDETVTSGDAYIDGYSILRDIKKVQQRIGYCPQFDAVLDHMTGRETLSMYARLRGIPEKYVSGCVENVLRSLLLEPHADKLVRSYSGGNKRKLSAGIALIGGPPVIFLDEPSTGMDPVARRLLWDAVTRTRESGKAVIITSHSMEECEALCTRLAVMVNGQFKCLGSPQHLKSKFGSGYTLLAKVHVEADLEDTDLVLFKNFVESTFPGSELKDEHQGMVHYHLTDKTLTWAQVFGTLEAAKEKYRIEDYCVYVERFLDSGFVVTVPQLHQHRASTLMDYFTDLLSPTALLGTIAIILLLYIKNNSLPVGESKNEPPGPRPWPLLGNLLQIDLKRPFVTFHEMSKKYGNVFTIHLGPNKAVVLAGFKTVKEALVGFAEEFGNREVPPIFQDLTQGYGILFTNGETWKEMRRFALTTLRDFGMGKRLAEDKIIEECHYLVQEFEKHKGKPFDTSRPLNHATSNIISSIVYGSRFDYDDLRFKNMVARTNKNIQLSGSASIQLYNMIPRLYYRVNNRKKILSNASKTFDDVHNLITGLKETLNPEQCRGFIDCFLMRKKKEEVVTACFFEEFILFMYSSYLYLFFQNKGLNNVETEYNEKNLTISVTNLFVAGTDTTAATIRWGLLFMAKYPHIQDQVHQELNREVGSRQICVEDRKNLPYTDAVIHETQRLGNVVPLAIPHKTSKDVTFQGYFIKKNTVVIPLLTSVLCDENEWETPHSFNPSHFLDKDGKFIKRDAFLPFSAGRRACLGEGLAKMELFLIFTTLLQRFHFTPAPGVREEDLLLTPSVGFTLNPLPHELLPAGESKSEPPGPRPWPLLGNLLQIDLKMPFVTFHEVYNMMPRLCYWVKNRKQILSNASKTLYDVHNLISGLKETLNAELCRGFVDCFLVRKRKEEDSNNLKTQYNEKNLTFCITNLFGAGTDTTAATIRWGLLFMAKYPHIQDQVHQELSREVGSRQIRVEDRKNLPYTDAVIHETQRLGNVVPLAIPHKTSKDVTFQGYFIKKNTVVIPLLTSVLCDENEWETPHSFNPSHFLDKDGKFIKRDAFLPFSAGRRACLGEGLAKMELFLIFTTLLQRFHFTSAPGVREEDLLLTPSVGFTLNPLPHELCATIR</sequence>
<comment type="caution">
    <text evidence="21">The sequence shown here is derived from an EMBL/GenBank/DDBJ whole genome shotgun (WGS) entry which is preliminary data.</text>
</comment>
<keyword evidence="10" id="KW-0256">Endoplasmic reticulum</keyword>
<dbReference type="InterPro" id="IPR003593">
    <property type="entry name" value="AAA+_ATPase"/>
</dbReference>
<dbReference type="InterPro" id="IPR017972">
    <property type="entry name" value="Cyt_P450_CS"/>
</dbReference>
<dbReference type="GO" id="GO:0020037">
    <property type="term" value="F:heme binding"/>
    <property type="evidence" value="ECO:0007669"/>
    <property type="project" value="InterPro"/>
</dbReference>
<feature type="transmembrane region" description="Helical" evidence="19">
    <location>
        <begin position="1412"/>
        <end position="1434"/>
    </location>
</feature>
<evidence type="ECO:0000256" key="18">
    <source>
        <dbReference type="PIRSR" id="PIRSR602401-1"/>
    </source>
</evidence>
<dbReference type="Gene3D" id="3.40.50.300">
    <property type="entry name" value="P-loop containing nucleotide triphosphate hydrolases"/>
    <property type="match status" value="2"/>
</dbReference>
<keyword evidence="13 19" id="KW-1133">Transmembrane helix</keyword>
<dbReference type="SUPFAM" id="SSF48264">
    <property type="entry name" value="Cytochrome P450"/>
    <property type="match status" value="2"/>
</dbReference>
<keyword evidence="15 18" id="KW-0408">Iron</keyword>
<evidence type="ECO:0000259" key="20">
    <source>
        <dbReference type="PROSITE" id="PS50893"/>
    </source>
</evidence>
<dbReference type="Gene3D" id="1.10.630.10">
    <property type="entry name" value="Cytochrome P450"/>
    <property type="match status" value="2"/>
</dbReference>
<evidence type="ECO:0000256" key="14">
    <source>
        <dbReference type="ARBA" id="ARBA00023002"/>
    </source>
</evidence>
<dbReference type="PROSITE" id="PS00086">
    <property type="entry name" value="CYTOCHROME_P450"/>
    <property type="match status" value="2"/>
</dbReference>
<evidence type="ECO:0000256" key="12">
    <source>
        <dbReference type="ARBA" id="ARBA00022848"/>
    </source>
</evidence>
<dbReference type="GO" id="GO:0005789">
    <property type="term" value="C:endoplasmic reticulum membrane"/>
    <property type="evidence" value="ECO:0007669"/>
    <property type="project" value="UniProtKB-SubCell"/>
</dbReference>
<feature type="transmembrane region" description="Helical" evidence="19">
    <location>
        <begin position="876"/>
        <end position="903"/>
    </location>
</feature>
<dbReference type="InterPro" id="IPR027417">
    <property type="entry name" value="P-loop_NTPase"/>
</dbReference>
<dbReference type="GO" id="GO:0005506">
    <property type="term" value="F:iron ion binding"/>
    <property type="evidence" value="ECO:0007669"/>
    <property type="project" value="InterPro"/>
</dbReference>
<dbReference type="Pfam" id="PF23321">
    <property type="entry name" value="R1_ABCA1"/>
    <property type="match status" value="1"/>
</dbReference>
<dbReference type="InterPro" id="IPR002401">
    <property type="entry name" value="Cyt_P450_E_grp-I"/>
</dbReference>
<dbReference type="PANTHER" id="PTHR19229">
    <property type="entry name" value="ATP-BINDING CASSETTE TRANSPORTER SUBFAMILY A ABCA"/>
    <property type="match status" value="1"/>
</dbReference>
<feature type="transmembrane region" description="Helical" evidence="19">
    <location>
        <begin position="277"/>
        <end position="306"/>
    </location>
</feature>
<feature type="transmembrane region" description="Helical" evidence="19">
    <location>
        <begin position="909"/>
        <end position="932"/>
    </location>
</feature>
<dbReference type="InterPro" id="IPR003439">
    <property type="entry name" value="ABC_transporter-like_ATP-bd"/>
</dbReference>
<evidence type="ECO:0000256" key="5">
    <source>
        <dbReference type="ARBA" id="ARBA00010617"/>
    </source>
</evidence>
<evidence type="ECO:0000256" key="10">
    <source>
        <dbReference type="ARBA" id="ARBA00022824"/>
    </source>
</evidence>
<keyword evidence="9" id="KW-0547">Nucleotide-binding</keyword>
<dbReference type="FunFam" id="1.10.630.10:FF:000208">
    <property type="entry name" value="Cytochrome P450, family 2, subfamily k, polypeptide 20"/>
    <property type="match status" value="1"/>
</dbReference>
<evidence type="ECO:0000313" key="21">
    <source>
        <dbReference type="EMBL" id="KAK7939820.1"/>
    </source>
</evidence>